<gene>
    <name evidence="2" type="ORF">HB776_26560</name>
</gene>
<dbReference type="Pfam" id="PF03929">
    <property type="entry name" value="PepSY_TM"/>
    <property type="match status" value="1"/>
</dbReference>
<evidence type="ECO:0000313" key="3">
    <source>
        <dbReference type="Proteomes" id="UP000515291"/>
    </source>
</evidence>
<dbReference type="RefSeq" id="WP_184513038.1">
    <property type="nucleotide sequence ID" value="NZ_CP050292.1"/>
</dbReference>
<feature type="transmembrane region" description="Helical" evidence="1">
    <location>
        <begin position="143"/>
        <end position="165"/>
    </location>
</feature>
<evidence type="ECO:0000256" key="1">
    <source>
        <dbReference type="SAM" id="Phobius"/>
    </source>
</evidence>
<keyword evidence="1" id="KW-0812">Transmembrane</keyword>
<dbReference type="Proteomes" id="UP000515291">
    <property type="component" value="Chromosome"/>
</dbReference>
<organism evidence="2 3">
    <name type="scientific">Tardiphaga robiniae</name>
    <dbReference type="NCBI Taxonomy" id="943830"/>
    <lineage>
        <taxon>Bacteria</taxon>
        <taxon>Pseudomonadati</taxon>
        <taxon>Pseudomonadota</taxon>
        <taxon>Alphaproteobacteria</taxon>
        <taxon>Hyphomicrobiales</taxon>
        <taxon>Nitrobacteraceae</taxon>
        <taxon>Tardiphaga</taxon>
    </lineage>
</organism>
<keyword evidence="1" id="KW-0472">Membrane</keyword>
<feature type="transmembrane region" description="Helical" evidence="1">
    <location>
        <begin position="12"/>
        <end position="36"/>
    </location>
</feature>
<dbReference type="InterPro" id="IPR005625">
    <property type="entry name" value="PepSY-ass_TM"/>
</dbReference>
<dbReference type="PANTHER" id="PTHR34219:SF3">
    <property type="entry name" value="BLL7967 PROTEIN"/>
    <property type="match status" value="1"/>
</dbReference>
<evidence type="ECO:0000313" key="2">
    <source>
        <dbReference type="EMBL" id="QND74369.1"/>
    </source>
</evidence>
<dbReference type="EMBL" id="CP050292">
    <property type="protein sequence ID" value="QND74369.1"/>
    <property type="molecule type" value="Genomic_DNA"/>
</dbReference>
<sequence>MASRTKSAFLQVHSIIGLAISLILGLIGLTGAMLSFEDEIVAALNRDVTKVDPRPAPVLGPDELVARVQAVPGAGKVGLIVFSSEPGTAVRMRFARSETGERSSVYVDPYDGRVISAMQGEGFFATLRNLHRFLLLPGNGNGYGRLITGVAVLGLFVLLISGMVLRWPRRVRSIKAWMKPNLAMPGRPFHRSLHSVVGTWLLPVYLVTILTGLWWSFDWYKAGATWLLSSKPAASAPAMRAAKGGAKAAAADAPATPSLDKVWSTFLADQGSLYAMAIMQLPNGPGSVVRIRSVAKDASFDEARDDFRIDGVTGRMVSAELYNDKTFGERILAAVLHIHTGAFLGLPGRIVFLLAAALMPLFTVTGFILYFSRRRLRAASKPGRRHAVGLVPGE</sequence>
<dbReference type="AlphaFoldDB" id="A0A7G6U5T7"/>
<dbReference type="PANTHER" id="PTHR34219">
    <property type="entry name" value="IRON-REGULATED INNER MEMBRANE PROTEIN-RELATED"/>
    <property type="match status" value="1"/>
</dbReference>
<feature type="transmembrane region" description="Helical" evidence="1">
    <location>
        <begin position="197"/>
        <end position="217"/>
    </location>
</feature>
<proteinExistence type="predicted"/>
<dbReference type="KEGG" id="trb:HB776_26560"/>
<protein>
    <submittedName>
        <fullName evidence="2">PepSY domain-containing protein</fullName>
    </submittedName>
</protein>
<name>A0A7G6U5T7_9BRAD</name>
<accession>A0A7G6U5T7</accession>
<feature type="transmembrane region" description="Helical" evidence="1">
    <location>
        <begin position="350"/>
        <end position="371"/>
    </location>
</feature>
<keyword evidence="1" id="KW-1133">Transmembrane helix</keyword>
<reference evidence="3" key="1">
    <citation type="journal article" date="2020" name="Mol. Plant Microbe">
        <title>Rhizobial microsymbionts of the narrowly endemic Oxytropis species growing in Kamchatka are characterized by significant genetic diversity and possess a set of genes that are associated with T3SS and T6SS secretion systems and can affect the development of symbiosis.</title>
        <authorList>
            <person name="Safronova V."/>
            <person name="Guro P."/>
            <person name="Sazanova A."/>
            <person name="Kuznetsova I."/>
            <person name="Belimov A."/>
            <person name="Yakubov V."/>
            <person name="Chirak E."/>
            <person name="Afonin A."/>
            <person name="Gogolev Y."/>
            <person name="Andronov E."/>
            <person name="Tikhonovich I."/>
        </authorList>
    </citation>
    <scope>NUCLEOTIDE SEQUENCE [LARGE SCALE GENOMIC DNA]</scope>
    <source>
        <strain evidence="3">581</strain>
    </source>
</reference>